<name>I3D3U8_9ARCH</name>
<dbReference type="InterPro" id="IPR016181">
    <property type="entry name" value="Acyl_CoA_acyltransferase"/>
</dbReference>
<evidence type="ECO:0000313" key="2">
    <source>
        <dbReference type="EMBL" id="EIJ66391.1"/>
    </source>
</evidence>
<dbReference type="SUPFAM" id="SSF55729">
    <property type="entry name" value="Acyl-CoA N-acyltransferases (Nat)"/>
    <property type="match status" value="1"/>
</dbReference>
<protein>
    <submittedName>
        <fullName evidence="2">Acetyltransferase, GNAT family</fullName>
    </submittedName>
</protein>
<dbReference type="Pfam" id="PF00583">
    <property type="entry name" value="Acetyltransf_1"/>
    <property type="match status" value="1"/>
</dbReference>
<accession>I3D3U8</accession>
<reference evidence="2 3" key="1">
    <citation type="journal article" date="2012" name="J. Bacteriol.">
        <title>Genome sequence of "Candidatus Nitrosopumilus salaria" BD31, an ammonia-oxidizing archaeon from the San Francisco Bay estuary.</title>
        <authorList>
            <person name="Mosier A.C."/>
            <person name="Allen E.E."/>
            <person name="Kim M."/>
            <person name="Ferriera S."/>
            <person name="Francis C.A."/>
        </authorList>
    </citation>
    <scope>NUCLEOTIDE SEQUENCE [LARGE SCALE GENOMIC DNA]</scope>
    <source>
        <strain evidence="2 3">BD31</strain>
    </source>
</reference>
<dbReference type="PATRIC" id="fig|859350.6.peg.562"/>
<dbReference type="EMBL" id="AEXL02000062">
    <property type="protein sequence ID" value="EIJ66391.1"/>
    <property type="molecule type" value="Genomic_DNA"/>
</dbReference>
<dbReference type="CDD" id="cd04301">
    <property type="entry name" value="NAT_SF"/>
    <property type="match status" value="1"/>
</dbReference>
<dbReference type="PROSITE" id="PS51186">
    <property type="entry name" value="GNAT"/>
    <property type="match status" value="1"/>
</dbReference>
<feature type="domain" description="N-acetyltransferase" evidence="1">
    <location>
        <begin position="17"/>
        <end position="217"/>
    </location>
</feature>
<dbReference type="AlphaFoldDB" id="I3D3U8"/>
<proteinExistence type="predicted"/>
<comment type="caution">
    <text evidence="2">The sequence shown here is derived from an EMBL/GenBank/DDBJ whole genome shotgun (WGS) entry which is preliminary data.</text>
</comment>
<keyword evidence="3" id="KW-1185">Reference proteome</keyword>
<gene>
    <name evidence="2" type="ORF">BD31_I0934</name>
</gene>
<evidence type="ECO:0000259" key="1">
    <source>
        <dbReference type="PROSITE" id="PS51186"/>
    </source>
</evidence>
<dbReference type="GO" id="GO:0016747">
    <property type="term" value="F:acyltransferase activity, transferring groups other than amino-acyl groups"/>
    <property type="evidence" value="ECO:0007669"/>
    <property type="project" value="InterPro"/>
</dbReference>
<dbReference type="Proteomes" id="UP000003423">
    <property type="component" value="Unassembled WGS sequence"/>
</dbReference>
<dbReference type="Gene3D" id="3.40.630.30">
    <property type="match status" value="1"/>
</dbReference>
<organism evidence="2 3">
    <name type="scientific">Candidatus Nitrosopumilus salarius BD31</name>
    <dbReference type="NCBI Taxonomy" id="859350"/>
    <lineage>
        <taxon>Archaea</taxon>
        <taxon>Nitrososphaerota</taxon>
        <taxon>Nitrososphaeria</taxon>
        <taxon>Nitrosopumilales</taxon>
        <taxon>Nitrosopumilaceae</taxon>
        <taxon>Nitrosopumilus</taxon>
    </lineage>
</organism>
<evidence type="ECO:0000313" key="3">
    <source>
        <dbReference type="Proteomes" id="UP000003423"/>
    </source>
</evidence>
<sequence>MKEMNRNTPIHTRHSHVTIRTMTTNDIPKVVELQKIAFPTMAAEGVYWKPDQLTAHLEVFPEGQFVAEYHGKIVGSCSSLIVKLKSEYEEHTWKDACGDSYFKNHDPNGDSLYGADVSSHPDHRRLGVATKLYDARKTLTVKLNLRRIIAGARLVNYCEHTELSPLEYVKKVKRHEIKEPVLSFQIRNGFKFIKILPNYMKDPRSLNNATFIEWKNPHFVENNDN</sequence>
<dbReference type="InterPro" id="IPR000182">
    <property type="entry name" value="GNAT_dom"/>
</dbReference>